<sequence>MKATWQNKIIAESDATEVVEGNHYFPPDSVKQEFLQKSDTPYTCPWKGECQYYNLVDGETIGKDMAWAYPDPKPAAEHIRGYLAFDPRVSVEA</sequence>
<gene>
    <name evidence="2" type="ORF">COU35_00720</name>
</gene>
<dbReference type="Pfam" id="PF04248">
    <property type="entry name" value="NTP_transf_9"/>
    <property type="match status" value="1"/>
</dbReference>
<evidence type="ECO:0000259" key="1">
    <source>
        <dbReference type="Pfam" id="PF04248"/>
    </source>
</evidence>
<dbReference type="PANTHER" id="PTHR34310:SF5">
    <property type="entry name" value="DUF427 DOMAIN PROTEIN (AFU_ORTHOLOGUE AFUA_3G02220)"/>
    <property type="match status" value="1"/>
</dbReference>
<dbReference type="Proteomes" id="UP000230154">
    <property type="component" value="Unassembled WGS sequence"/>
</dbReference>
<proteinExistence type="predicted"/>
<name>A0A2H0TRK4_9BACT</name>
<organism evidence="2 3">
    <name type="scientific">Candidatus Magasanikbacteria bacterium CG10_big_fil_rev_8_21_14_0_10_47_10</name>
    <dbReference type="NCBI Taxonomy" id="1974652"/>
    <lineage>
        <taxon>Bacteria</taxon>
        <taxon>Candidatus Magasanikiibacteriota</taxon>
    </lineage>
</organism>
<protein>
    <recommendedName>
        <fullName evidence="1">DUF427 domain-containing protein</fullName>
    </recommendedName>
</protein>
<dbReference type="InterPro" id="IPR007361">
    <property type="entry name" value="DUF427"/>
</dbReference>
<dbReference type="InterPro" id="IPR038694">
    <property type="entry name" value="DUF427_sf"/>
</dbReference>
<dbReference type="Gene3D" id="2.170.150.40">
    <property type="entry name" value="Domain of unknown function (DUF427)"/>
    <property type="match status" value="1"/>
</dbReference>
<dbReference type="EMBL" id="PFCB01000006">
    <property type="protein sequence ID" value="PIR74785.1"/>
    <property type="molecule type" value="Genomic_DNA"/>
</dbReference>
<feature type="domain" description="DUF427" evidence="1">
    <location>
        <begin position="1"/>
        <end position="87"/>
    </location>
</feature>
<evidence type="ECO:0000313" key="3">
    <source>
        <dbReference type="Proteomes" id="UP000230154"/>
    </source>
</evidence>
<dbReference type="AlphaFoldDB" id="A0A2H0TRK4"/>
<comment type="caution">
    <text evidence="2">The sequence shown here is derived from an EMBL/GenBank/DDBJ whole genome shotgun (WGS) entry which is preliminary data.</text>
</comment>
<dbReference type="PANTHER" id="PTHR34310">
    <property type="entry name" value="DUF427 DOMAIN PROTEIN (AFU_ORTHOLOGUE AFUA_3G02220)"/>
    <property type="match status" value="1"/>
</dbReference>
<reference evidence="3" key="1">
    <citation type="submission" date="2017-09" db="EMBL/GenBank/DDBJ databases">
        <title>Depth-based differentiation of microbial function through sediment-hosted aquifers and enrichment of novel symbionts in the deep terrestrial subsurface.</title>
        <authorList>
            <person name="Probst A.J."/>
            <person name="Ladd B."/>
            <person name="Jarett J.K."/>
            <person name="Geller-Mcgrath D.E."/>
            <person name="Sieber C.M.K."/>
            <person name="Emerson J.B."/>
            <person name="Anantharaman K."/>
            <person name="Thomas B.C."/>
            <person name="Malmstrom R."/>
            <person name="Stieglmeier M."/>
            <person name="Klingl A."/>
            <person name="Woyke T."/>
            <person name="Ryan C.M."/>
            <person name="Banfield J.F."/>
        </authorList>
    </citation>
    <scope>NUCLEOTIDE SEQUENCE [LARGE SCALE GENOMIC DNA]</scope>
</reference>
<accession>A0A2H0TRK4</accession>
<evidence type="ECO:0000313" key="2">
    <source>
        <dbReference type="EMBL" id="PIR74785.1"/>
    </source>
</evidence>